<feature type="domain" description="HIRAN" evidence="4">
    <location>
        <begin position="62"/>
        <end position="147"/>
    </location>
</feature>
<protein>
    <recommendedName>
        <fullName evidence="4">HIRAN domain-containing protein</fullName>
    </recommendedName>
</protein>
<keyword evidence="6" id="KW-1185">Reference proteome</keyword>
<dbReference type="Gene3D" id="3.30.70.2330">
    <property type="match status" value="1"/>
</dbReference>
<dbReference type="RefSeq" id="WP_126612966.1">
    <property type="nucleotide sequence ID" value="NZ_CP034562.1"/>
</dbReference>
<keyword evidence="2" id="KW-0378">Hydrolase</keyword>
<dbReference type="OrthoDB" id="981039at2"/>
<accession>A0A3Q9FQ26</accession>
<keyword evidence="1" id="KW-0479">Metal-binding</keyword>
<evidence type="ECO:0000256" key="1">
    <source>
        <dbReference type="ARBA" id="ARBA00022723"/>
    </source>
</evidence>
<evidence type="ECO:0000256" key="3">
    <source>
        <dbReference type="SAM" id="Phobius"/>
    </source>
</evidence>
<sequence>MSIVFWVIVIGGFALTLFILSKTSKKKKANLLEKQKEETNNYDRYMSRFDDPSVLSKLDTQLCSVAGTRYANDDTGENRQDILKDSKVGDLLMLLPDELNRYDDAAIKVVRLNGKQIGFLDMDISVEIKSRLMSGSPVEARIKRLLKKGSVIEAEIELQRYSRKIKK</sequence>
<dbReference type="GO" id="GO:0016818">
    <property type="term" value="F:hydrolase activity, acting on acid anhydrides, in phosphorus-containing anhydrides"/>
    <property type="evidence" value="ECO:0007669"/>
    <property type="project" value="InterPro"/>
</dbReference>
<evidence type="ECO:0000313" key="6">
    <source>
        <dbReference type="Proteomes" id="UP000267268"/>
    </source>
</evidence>
<gene>
    <name evidence="5" type="ORF">EI427_06710</name>
</gene>
<evidence type="ECO:0000256" key="2">
    <source>
        <dbReference type="ARBA" id="ARBA00022801"/>
    </source>
</evidence>
<dbReference type="Pfam" id="PF08797">
    <property type="entry name" value="HIRAN"/>
    <property type="match status" value="1"/>
</dbReference>
<keyword evidence="3" id="KW-0472">Membrane</keyword>
<dbReference type="GO" id="GO:0008270">
    <property type="term" value="F:zinc ion binding"/>
    <property type="evidence" value="ECO:0007669"/>
    <property type="project" value="InterPro"/>
</dbReference>
<dbReference type="AlphaFoldDB" id="A0A3Q9FQ26"/>
<feature type="transmembrane region" description="Helical" evidence="3">
    <location>
        <begin position="6"/>
        <end position="24"/>
    </location>
</feature>
<dbReference type="InterPro" id="IPR014905">
    <property type="entry name" value="HIRAN"/>
</dbReference>
<evidence type="ECO:0000259" key="4">
    <source>
        <dbReference type="Pfam" id="PF08797"/>
    </source>
</evidence>
<organism evidence="5 6">
    <name type="scientific">Flammeovirga pectinis</name>
    <dbReference type="NCBI Taxonomy" id="2494373"/>
    <lineage>
        <taxon>Bacteria</taxon>
        <taxon>Pseudomonadati</taxon>
        <taxon>Bacteroidota</taxon>
        <taxon>Cytophagia</taxon>
        <taxon>Cytophagales</taxon>
        <taxon>Flammeovirgaceae</taxon>
        <taxon>Flammeovirga</taxon>
    </lineage>
</organism>
<keyword evidence="3" id="KW-0812">Transmembrane</keyword>
<name>A0A3Q9FQ26_9BACT</name>
<proteinExistence type="predicted"/>
<evidence type="ECO:0000313" key="5">
    <source>
        <dbReference type="EMBL" id="AZQ61940.1"/>
    </source>
</evidence>
<keyword evidence="3" id="KW-1133">Transmembrane helix</keyword>
<dbReference type="EMBL" id="CP034562">
    <property type="protein sequence ID" value="AZQ61940.1"/>
    <property type="molecule type" value="Genomic_DNA"/>
</dbReference>
<dbReference type="KEGG" id="fll:EI427_06710"/>
<reference evidence="5 6" key="1">
    <citation type="submission" date="2018-12" db="EMBL/GenBank/DDBJ databases">
        <title>Flammeovirga pectinis sp. nov., isolated from the gut of the Korean scallop, Patinopecten yessoensis.</title>
        <authorList>
            <person name="Bae J.-W."/>
            <person name="Jeong Y.-S."/>
            <person name="Kang W."/>
        </authorList>
    </citation>
    <scope>NUCLEOTIDE SEQUENCE [LARGE SCALE GENOMIC DNA]</scope>
    <source>
        <strain evidence="5 6">L12M1</strain>
    </source>
</reference>
<dbReference type="GO" id="GO:0003676">
    <property type="term" value="F:nucleic acid binding"/>
    <property type="evidence" value="ECO:0007669"/>
    <property type="project" value="InterPro"/>
</dbReference>
<dbReference type="Proteomes" id="UP000267268">
    <property type="component" value="Chromosome 1"/>
</dbReference>